<evidence type="ECO:0000313" key="1">
    <source>
        <dbReference type="EMBL" id="KAJ1142596.1"/>
    </source>
</evidence>
<dbReference type="PANTHER" id="PTHR31635">
    <property type="entry name" value="REVERSE TRANSCRIPTASE DOMAIN-CONTAINING PROTEIN-RELATED"/>
    <property type="match status" value="1"/>
</dbReference>
<dbReference type="Proteomes" id="UP001066276">
    <property type="component" value="Chromosome 6"/>
</dbReference>
<dbReference type="AlphaFoldDB" id="A0AAV7QPZ6"/>
<reference evidence="1" key="1">
    <citation type="journal article" date="2022" name="bioRxiv">
        <title>Sequencing and chromosome-scale assembly of the giantPleurodeles waltlgenome.</title>
        <authorList>
            <person name="Brown T."/>
            <person name="Elewa A."/>
            <person name="Iarovenko S."/>
            <person name="Subramanian E."/>
            <person name="Araus A.J."/>
            <person name="Petzold A."/>
            <person name="Susuki M."/>
            <person name="Suzuki K.-i.T."/>
            <person name="Hayashi T."/>
            <person name="Toyoda A."/>
            <person name="Oliveira C."/>
            <person name="Osipova E."/>
            <person name="Leigh N.D."/>
            <person name="Simon A."/>
            <person name="Yun M.H."/>
        </authorList>
    </citation>
    <scope>NUCLEOTIDE SEQUENCE</scope>
    <source>
        <strain evidence="1">20211129_DDA</strain>
        <tissue evidence="1">Liver</tissue>
    </source>
</reference>
<protein>
    <recommendedName>
        <fullName evidence="3">Reverse transcriptase</fullName>
    </recommendedName>
</protein>
<evidence type="ECO:0008006" key="3">
    <source>
        <dbReference type="Google" id="ProtNLM"/>
    </source>
</evidence>
<sequence>MVPATHFPGEARGGLPDLQSYFHLSGIKRHGRHLTPPSVGCMKVVIRREFIGISAADNKLRLEKRAQLQQQVTELETIHKRIGAPRVWRQLNAARLQLVAITLDRAEYAALHLRHSYYVGCNRCGRLLAKRLRAHYQKVEVSSIRLPGGPVVTSDAQIASAFCDFYRDLYSAQQADPGPSLHYLEWARTVKLTLDEAAPLEAPICLEEVISAIARLEVSKSPGPDGFSRDFYKVFCSSLAPIWTRPFNNIRGPDDLQSFMLDAAIVVIPKPRKDPEECGFYRPISLLNGGSGPGRLYSGLTVWRQHEAASAHCGQGETRGAAHNVA</sequence>
<dbReference type="EMBL" id="JANPWB010000010">
    <property type="protein sequence ID" value="KAJ1142596.1"/>
    <property type="molecule type" value="Genomic_DNA"/>
</dbReference>
<comment type="caution">
    <text evidence="1">The sequence shown here is derived from an EMBL/GenBank/DDBJ whole genome shotgun (WGS) entry which is preliminary data.</text>
</comment>
<proteinExistence type="predicted"/>
<keyword evidence="2" id="KW-1185">Reference proteome</keyword>
<evidence type="ECO:0000313" key="2">
    <source>
        <dbReference type="Proteomes" id="UP001066276"/>
    </source>
</evidence>
<accession>A0AAV7QPZ6</accession>
<dbReference type="PANTHER" id="PTHR31635:SF196">
    <property type="entry name" value="REVERSE TRANSCRIPTASE DOMAIN-CONTAINING PROTEIN-RELATED"/>
    <property type="match status" value="1"/>
</dbReference>
<organism evidence="1 2">
    <name type="scientific">Pleurodeles waltl</name>
    <name type="common">Iberian ribbed newt</name>
    <dbReference type="NCBI Taxonomy" id="8319"/>
    <lineage>
        <taxon>Eukaryota</taxon>
        <taxon>Metazoa</taxon>
        <taxon>Chordata</taxon>
        <taxon>Craniata</taxon>
        <taxon>Vertebrata</taxon>
        <taxon>Euteleostomi</taxon>
        <taxon>Amphibia</taxon>
        <taxon>Batrachia</taxon>
        <taxon>Caudata</taxon>
        <taxon>Salamandroidea</taxon>
        <taxon>Salamandridae</taxon>
        <taxon>Pleurodelinae</taxon>
        <taxon>Pleurodeles</taxon>
    </lineage>
</organism>
<gene>
    <name evidence="1" type="ORF">NDU88_008910</name>
</gene>
<name>A0AAV7QPZ6_PLEWA</name>